<feature type="repeat" description="WD" evidence="3">
    <location>
        <begin position="78"/>
        <end position="119"/>
    </location>
</feature>
<dbReference type="FunFam" id="2.130.10.10:FF:000916">
    <property type="entry name" value="VIP3"/>
    <property type="match status" value="1"/>
</dbReference>
<dbReference type="InterPro" id="IPR019775">
    <property type="entry name" value="WD40_repeat_CS"/>
</dbReference>
<keyword evidence="2" id="KW-0677">Repeat</keyword>
<feature type="repeat" description="WD" evidence="3">
    <location>
        <begin position="261"/>
        <end position="302"/>
    </location>
</feature>
<dbReference type="AlphaFoldDB" id="R0FWS3"/>
<evidence type="ECO:0000256" key="2">
    <source>
        <dbReference type="ARBA" id="ARBA00022737"/>
    </source>
</evidence>
<keyword evidence="5" id="KW-1185">Reference proteome</keyword>
<dbReference type="InterPro" id="IPR020472">
    <property type="entry name" value="WD40_PAC1"/>
</dbReference>
<name>R0FWS3_9BRAS</name>
<keyword evidence="1 3" id="KW-0853">WD repeat</keyword>
<dbReference type="PANTHER" id="PTHR44090:SF1">
    <property type="entry name" value="SUPERKILLER COMPLEX PROTEIN 8"/>
    <property type="match status" value="1"/>
</dbReference>
<reference evidence="5" key="1">
    <citation type="journal article" date="2013" name="Nat. Genet.">
        <title>The Capsella rubella genome and the genomic consequences of rapid mating system evolution.</title>
        <authorList>
            <person name="Slotte T."/>
            <person name="Hazzouri K.M."/>
            <person name="Agren J.A."/>
            <person name="Koenig D."/>
            <person name="Maumus F."/>
            <person name="Guo Y.L."/>
            <person name="Steige K."/>
            <person name="Platts A.E."/>
            <person name="Escobar J.S."/>
            <person name="Newman L.K."/>
            <person name="Wang W."/>
            <person name="Mandakova T."/>
            <person name="Vello E."/>
            <person name="Smith L.M."/>
            <person name="Henz S.R."/>
            <person name="Steffen J."/>
            <person name="Takuno S."/>
            <person name="Brandvain Y."/>
            <person name="Coop G."/>
            <person name="Andolfatto P."/>
            <person name="Hu T.T."/>
            <person name="Blanchette M."/>
            <person name="Clark R.M."/>
            <person name="Quesneville H."/>
            <person name="Nordborg M."/>
            <person name="Gaut B.S."/>
            <person name="Lysak M.A."/>
            <person name="Jenkins J."/>
            <person name="Grimwood J."/>
            <person name="Chapman J."/>
            <person name="Prochnik S."/>
            <person name="Shu S."/>
            <person name="Rokhsar D."/>
            <person name="Schmutz J."/>
            <person name="Weigel D."/>
            <person name="Wright S.I."/>
        </authorList>
    </citation>
    <scope>NUCLEOTIDE SEQUENCE [LARGE SCALE GENOMIC DNA]</scope>
    <source>
        <strain evidence="5">cv. Monte Gargano</strain>
    </source>
</reference>
<dbReference type="InterPro" id="IPR036322">
    <property type="entry name" value="WD40_repeat_dom_sf"/>
</dbReference>
<gene>
    <name evidence="4" type="ORF">CARUB_v10023560mg</name>
</gene>
<dbReference type="CDD" id="cd00200">
    <property type="entry name" value="WD40"/>
    <property type="match status" value="1"/>
</dbReference>
<feature type="repeat" description="WD" evidence="3">
    <location>
        <begin position="218"/>
        <end position="260"/>
    </location>
</feature>
<accession>R0FWS3</accession>
<dbReference type="GO" id="GO:0016593">
    <property type="term" value="C:Cdc73/Paf1 complex"/>
    <property type="evidence" value="ECO:0007669"/>
    <property type="project" value="TreeGrafter"/>
</dbReference>
<proteinExistence type="predicted"/>
<dbReference type="InterPro" id="IPR015943">
    <property type="entry name" value="WD40/YVTN_repeat-like_dom_sf"/>
</dbReference>
<dbReference type="PROSITE" id="PS50294">
    <property type="entry name" value="WD_REPEATS_REGION"/>
    <property type="match status" value="2"/>
</dbReference>
<feature type="repeat" description="WD" evidence="3">
    <location>
        <begin position="303"/>
        <end position="343"/>
    </location>
</feature>
<dbReference type="KEGG" id="crb:17889116"/>
<dbReference type="eggNOG" id="KOG4155">
    <property type="taxonomic scope" value="Eukaryota"/>
</dbReference>
<evidence type="ECO:0000313" key="5">
    <source>
        <dbReference type="Proteomes" id="UP000029121"/>
    </source>
</evidence>
<dbReference type="PANTHER" id="PTHR44090">
    <property type="entry name" value="WD REPEAT-CONTAINING PROTEIN 61"/>
    <property type="match status" value="1"/>
</dbReference>
<evidence type="ECO:0000256" key="1">
    <source>
        <dbReference type="ARBA" id="ARBA00022574"/>
    </source>
</evidence>
<dbReference type="PROSITE" id="PS00678">
    <property type="entry name" value="WD_REPEATS_1"/>
    <property type="match status" value="1"/>
</dbReference>
<dbReference type="Proteomes" id="UP000029121">
    <property type="component" value="Unassembled WGS sequence"/>
</dbReference>
<dbReference type="SMART" id="SM00320">
    <property type="entry name" value="WD40"/>
    <property type="match status" value="7"/>
</dbReference>
<organism evidence="4 5">
    <name type="scientific">Capsella rubella</name>
    <dbReference type="NCBI Taxonomy" id="81985"/>
    <lineage>
        <taxon>Eukaryota</taxon>
        <taxon>Viridiplantae</taxon>
        <taxon>Streptophyta</taxon>
        <taxon>Embryophyta</taxon>
        <taxon>Tracheophyta</taxon>
        <taxon>Spermatophyta</taxon>
        <taxon>Magnoliopsida</taxon>
        <taxon>eudicotyledons</taxon>
        <taxon>Gunneridae</taxon>
        <taxon>Pentapetalae</taxon>
        <taxon>rosids</taxon>
        <taxon>malvids</taxon>
        <taxon>Brassicales</taxon>
        <taxon>Brassicaceae</taxon>
        <taxon>Camelineae</taxon>
        <taxon>Capsella</taxon>
    </lineage>
</organism>
<protein>
    <submittedName>
        <fullName evidence="4">Uncharacterized protein</fullName>
    </submittedName>
</protein>
<evidence type="ECO:0000313" key="4">
    <source>
        <dbReference type="EMBL" id="EOA27427.1"/>
    </source>
</evidence>
<dbReference type="EMBL" id="KB870808">
    <property type="protein sequence ID" value="EOA27427.1"/>
    <property type="molecule type" value="Genomic_DNA"/>
</dbReference>
<dbReference type="PROSITE" id="PS50082">
    <property type="entry name" value="WD_REPEATS_2"/>
    <property type="match status" value="6"/>
</dbReference>
<feature type="non-terminal residue" evidence="4">
    <location>
        <position position="1"/>
    </location>
</feature>
<dbReference type="Pfam" id="PF00400">
    <property type="entry name" value="WD40"/>
    <property type="match status" value="7"/>
</dbReference>
<dbReference type="OrthoDB" id="538223at2759"/>
<feature type="repeat" description="WD" evidence="3">
    <location>
        <begin position="32"/>
        <end position="77"/>
    </location>
</feature>
<dbReference type="PRINTS" id="PR00320">
    <property type="entry name" value="GPROTEINBRPT"/>
</dbReference>
<feature type="repeat" description="WD" evidence="3">
    <location>
        <begin position="176"/>
        <end position="217"/>
    </location>
</feature>
<sequence>FASSCSLEENTVKEEKQKPKKRMKFAGLKSIENAHEDSVWAATWVPATEDRPALLLTGSLDETVKLWRPDELDLVRTNTGHSLGVAAVAAHPSGIIAASSSLDSFVRVFDVDTNATIAVLEAPPSEVWGMQFEPKGTILAVAGGSSASVKLWDTASWRLISTLSIPRPEAPKPSDKTSSKKFVLSVAWSPNGKLLACGSMDGTICVFDVDRSKLLHQLEGHNMPVRSLVFSPVDPRILFSGSDDGHVNMHDAEGKTLLGSMSGHTSWVLSVDASPDGGAIATGSSDRTVRLWDLKMRAAIQTMSNHNDQVWSVAFRPPGGTGVRAGRLASVSDDKSVSLYDYS</sequence>
<dbReference type="InterPro" id="IPR001680">
    <property type="entry name" value="WD40_rpt"/>
</dbReference>
<evidence type="ECO:0000256" key="3">
    <source>
        <dbReference type="PROSITE-ProRule" id="PRU00221"/>
    </source>
</evidence>
<dbReference type="STRING" id="81985.R0FWS3"/>
<dbReference type="Gene3D" id="2.130.10.10">
    <property type="entry name" value="YVTN repeat-like/Quinoprotein amine dehydrogenase"/>
    <property type="match status" value="1"/>
</dbReference>
<dbReference type="SUPFAM" id="SSF50978">
    <property type="entry name" value="WD40 repeat-like"/>
    <property type="match status" value="1"/>
</dbReference>
<dbReference type="InterPro" id="IPR051510">
    <property type="entry name" value="SKI8"/>
</dbReference>